<proteinExistence type="predicted"/>
<comment type="caution">
    <text evidence="2">The sequence shown here is derived from an EMBL/GenBank/DDBJ whole genome shotgun (WGS) entry which is preliminary data.</text>
</comment>
<feature type="region of interest" description="Disordered" evidence="1">
    <location>
        <begin position="156"/>
        <end position="184"/>
    </location>
</feature>
<evidence type="ECO:0000256" key="1">
    <source>
        <dbReference type="SAM" id="MobiDB-lite"/>
    </source>
</evidence>
<dbReference type="OrthoDB" id="8123886at2759"/>
<keyword evidence="3" id="KW-1185">Reference proteome</keyword>
<protein>
    <submittedName>
        <fullName evidence="2">Uncharacterized protein</fullName>
    </submittedName>
</protein>
<feature type="compositionally biased region" description="Polar residues" evidence="1">
    <location>
        <begin position="50"/>
        <end position="62"/>
    </location>
</feature>
<accession>A0A4C1ZJ05</accession>
<reference evidence="2 3" key="1">
    <citation type="journal article" date="2019" name="Commun. Biol.">
        <title>The bagworm genome reveals a unique fibroin gene that provides high tensile strength.</title>
        <authorList>
            <person name="Kono N."/>
            <person name="Nakamura H."/>
            <person name="Ohtoshi R."/>
            <person name="Tomita M."/>
            <person name="Numata K."/>
            <person name="Arakawa K."/>
        </authorList>
    </citation>
    <scope>NUCLEOTIDE SEQUENCE [LARGE SCALE GENOMIC DNA]</scope>
</reference>
<feature type="compositionally biased region" description="Low complexity" evidence="1">
    <location>
        <begin position="63"/>
        <end position="75"/>
    </location>
</feature>
<name>A0A4C1ZJ05_EUMVA</name>
<feature type="region of interest" description="Disordered" evidence="1">
    <location>
        <begin position="50"/>
        <end position="127"/>
    </location>
</feature>
<gene>
    <name evidence="2" type="ORF">EVAR_69045_1</name>
</gene>
<feature type="compositionally biased region" description="Low complexity" evidence="1">
    <location>
        <begin position="111"/>
        <end position="125"/>
    </location>
</feature>
<organism evidence="2 3">
    <name type="scientific">Eumeta variegata</name>
    <name type="common">Bagworm moth</name>
    <name type="synonym">Eumeta japonica</name>
    <dbReference type="NCBI Taxonomy" id="151549"/>
    <lineage>
        <taxon>Eukaryota</taxon>
        <taxon>Metazoa</taxon>
        <taxon>Ecdysozoa</taxon>
        <taxon>Arthropoda</taxon>
        <taxon>Hexapoda</taxon>
        <taxon>Insecta</taxon>
        <taxon>Pterygota</taxon>
        <taxon>Neoptera</taxon>
        <taxon>Endopterygota</taxon>
        <taxon>Lepidoptera</taxon>
        <taxon>Glossata</taxon>
        <taxon>Ditrysia</taxon>
        <taxon>Tineoidea</taxon>
        <taxon>Psychidae</taxon>
        <taxon>Oiketicinae</taxon>
        <taxon>Eumeta</taxon>
    </lineage>
</organism>
<sequence>MEANTSCPSGAAGVRKGPVTRALIKDILAKSLSEMGYECPESELDKFVSTATPVASRATTPVSSANSSRSHSPASKNRKRNKGKRAASSSSEEETMASDSTVVGTDDESETTSSTEGSSRSRLSSNASFTLVKGKNKKAAPSPTAPAALVQSVQEPAATHTQVATDRASPRPGAKPSAPPKAKLPPLIFLRKGANFVKISADCTRLHINHSKAVRVADDGIKIICPNVETFRSLNKYLVDNKVQFHTYALEEV</sequence>
<dbReference type="AlphaFoldDB" id="A0A4C1ZJ05"/>
<evidence type="ECO:0000313" key="3">
    <source>
        <dbReference type="Proteomes" id="UP000299102"/>
    </source>
</evidence>
<dbReference type="Proteomes" id="UP000299102">
    <property type="component" value="Unassembled WGS sequence"/>
</dbReference>
<feature type="compositionally biased region" description="Basic residues" evidence="1">
    <location>
        <begin position="76"/>
        <end position="85"/>
    </location>
</feature>
<evidence type="ECO:0000313" key="2">
    <source>
        <dbReference type="EMBL" id="GBP86525.1"/>
    </source>
</evidence>
<dbReference type="EMBL" id="BGZK01001801">
    <property type="protein sequence ID" value="GBP86525.1"/>
    <property type="molecule type" value="Genomic_DNA"/>
</dbReference>